<organism evidence="1 2">
    <name type="scientific">Vermiconidia calcicola</name>
    <dbReference type="NCBI Taxonomy" id="1690605"/>
    <lineage>
        <taxon>Eukaryota</taxon>
        <taxon>Fungi</taxon>
        <taxon>Dikarya</taxon>
        <taxon>Ascomycota</taxon>
        <taxon>Pezizomycotina</taxon>
        <taxon>Dothideomycetes</taxon>
        <taxon>Dothideomycetidae</taxon>
        <taxon>Mycosphaerellales</taxon>
        <taxon>Extremaceae</taxon>
        <taxon>Vermiconidia</taxon>
    </lineage>
</organism>
<sequence>MARRPIPTDRNDWVRWQIQLGNIRPPRGSETPPRVFLERRFYRFDHAQRAAQGVAARAALAAAPGAAPHPPHGPGAAGPQVQGPPAGGGPQIAPTAPPGGVAGVGPGAPGAALPVPGPAAQPAVGAGNDLAGGTVPVVAPGPGHFAGMPAAAINQSDLARQALAQIAGGQGGQEEGSMTIDVSADGGHSDPPSVTLDADDERDIYPAPLDFGGYPAHPRVGGKAPAAAVPPRLAGAAGSARAARPQVAGKGPQGIPSRASRRGLFMESDPNFDRRRYYRSAREKVAKENPPDFTDGEWEPGWSPDGVHLGTGGMGAVFLYRRYDDNRVVDRVVAKDCYVDHASWSQYHNWDGDYRDPSTREHIEIACMRRVRDIPGLKCVIMRGEPEVKDEWMFYRIYMGFCPHKSLYDIVRQRDGSNMMDLLPYHEKIPIPEPAIWAFFNDLVDAFLVLQYGAVEEEDAKARWRPIVHRDVKLDNVFLDTPGIEFPSYPTARLGDFGLAVVTDETDANNPVAFNDGTGTRGWRAPEQCLHFSKDTLLPRQAWQGEKLGEKTNVWGIGAILIRLMNRDPIPDGPSWKNGEPAEPALKASSDVIYSEQLREHAQNCVQYDPELRPSLRELKEIIMNLTTPGGEQDLAKRMRTAKHNDNDAALKLQYPAEQAEYKIQTAVANA</sequence>
<dbReference type="EMBL" id="JAUTXU010000098">
    <property type="protein sequence ID" value="KAK3708754.1"/>
    <property type="molecule type" value="Genomic_DNA"/>
</dbReference>
<accession>A0ACC3N2E0</accession>
<keyword evidence="2" id="KW-1185">Reference proteome</keyword>
<dbReference type="Proteomes" id="UP001281147">
    <property type="component" value="Unassembled WGS sequence"/>
</dbReference>
<evidence type="ECO:0000313" key="1">
    <source>
        <dbReference type="EMBL" id="KAK3708754.1"/>
    </source>
</evidence>
<gene>
    <name evidence="1" type="ORF">LTR37_011275</name>
</gene>
<reference evidence="1" key="1">
    <citation type="submission" date="2023-07" db="EMBL/GenBank/DDBJ databases">
        <title>Black Yeasts Isolated from many extreme environments.</title>
        <authorList>
            <person name="Coleine C."/>
            <person name="Stajich J.E."/>
            <person name="Selbmann L."/>
        </authorList>
    </citation>
    <scope>NUCLEOTIDE SEQUENCE</scope>
    <source>
        <strain evidence="1">CCFEE 5714</strain>
    </source>
</reference>
<protein>
    <submittedName>
        <fullName evidence="1">Uncharacterized protein</fullName>
    </submittedName>
</protein>
<comment type="caution">
    <text evidence="1">The sequence shown here is derived from an EMBL/GenBank/DDBJ whole genome shotgun (WGS) entry which is preliminary data.</text>
</comment>
<name>A0ACC3N2E0_9PEZI</name>
<evidence type="ECO:0000313" key="2">
    <source>
        <dbReference type="Proteomes" id="UP001281147"/>
    </source>
</evidence>
<proteinExistence type="predicted"/>